<comment type="caution">
    <text evidence="1">The sequence shown here is derived from an EMBL/GenBank/DDBJ whole genome shotgun (WGS) entry which is preliminary data.</text>
</comment>
<evidence type="ECO:0000313" key="2">
    <source>
        <dbReference type="Proteomes" id="UP000663854"/>
    </source>
</evidence>
<dbReference type="Proteomes" id="UP000663854">
    <property type="component" value="Unassembled WGS sequence"/>
</dbReference>
<protein>
    <submittedName>
        <fullName evidence="1">Uncharacterized protein</fullName>
    </submittedName>
</protein>
<accession>A0A814CNC7</accession>
<proteinExistence type="predicted"/>
<sequence length="174" mass="20674">MMTIHDMLAVVNIYHFELFREKICSPTLINIIDKLLEVGSLKIRSLSSSSSFISDLSDEGKTFRIISKKNKITKVCLEKMNEINDIYFLIRLYPRMNYLQMNCINNNIDLESFLQNILRIINNDYNQYLRSMIFHIPTADNKMIEKLNQMINSNKLLVYYTIKRVLDHIDLQWK</sequence>
<dbReference type="AlphaFoldDB" id="A0A814CNC7"/>
<dbReference type="EMBL" id="CAJNOH010000208">
    <property type="protein sequence ID" value="CAF0945731.1"/>
    <property type="molecule type" value="Genomic_DNA"/>
</dbReference>
<gene>
    <name evidence="1" type="ORF">PYM288_LOCUS11842</name>
</gene>
<organism evidence="1 2">
    <name type="scientific">Rotaria sordida</name>
    <dbReference type="NCBI Taxonomy" id="392033"/>
    <lineage>
        <taxon>Eukaryota</taxon>
        <taxon>Metazoa</taxon>
        <taxon>Spiralia</taxon>
        <taxon>Gnathifera</taxon>
        <taxon>Rotifera</taxon>
        <taxon>Eurotatoria</taxon>
        <taxon>Bdelloidea</taxon>
        <taxon>Philodinida</taxon>
        <taxon>Philodinidae</taxon>
        <taxon>Rotaria</taxon>
    </lineage>
</organism>
<name>A0A814CNC7_9BILA</name>
<reference evidence="1" key="1">
    <citation type="submission" date="2021-02" db="EMBL/GenBank/DDBJ databases">
        <authorList>
            <person name="Nowell W R."/>
        </authorList>
    </citation>
    <scope>NUCLEOTIDE SEQUENCE</scope>
</reference>
<evidence type="ECO:0000313" key="1">
    <source>
        <dbReference type="EMBL" id="CAF0945731.1"/>
    </source>
</evidence>